<feature type="signal peptide" evidence="2">
    <location>
        <begin position="1"/>
        <end position="33"/>
    </location>
</feature>
<feature type="chain" id="PRO_5045189367" evidence="2">
    <location>
        <begin position="34"/>
        <end position="440"/>
    </location>
</feature>
<sequence length="440" mass="45894">MSPSPRRPTVLASATAALLALPLALGATSSASAAAPAGASAPVGTPTLAEQDPAALSRAVRAAFEEASASTAFSARGHGPDRPAPSGPDRRALDAAVRTIVDEGAVGVTARVESSRLRWAGAAGSRQLDRRPTAHTGDRFEVGSITKPMIATLVMQEVEKGTWQLDTPVEDVLPGVLGGRAEVTLEHLLSHRSGLPTGSDVMVALRMTDLTSWDEFIRVLGEEYTDAEHVAAALATPWLFEPGTDWSYSNAGYIVLGMMLEEVTGQDLDALLRHRVTRPAGMRHTELPHEPRSHGPFLVGAAFTGPDTGWYSLGHGDPDLFGAAGAVTSTTADLMSFTDALLGGRLVRPDTVADMVTPRSLAPLEYGLGVFRVADPCAPPGSGAYLYGHNGATYGTLSIVLSSPDGARSLAVGVTGRDLTSEKSVEDFNALLLPMALATC</sequence>
<name>A0ABY5KND1_9CELL</name>
<dbReference type="Pfam" id="PF00144">
    <property type="entry name" value="Beta-lactamase"/>
    <property type="match status" value="1"/>
</dbReference>
<dbReference type="InterPro" id="IPR001466">
    <property type="entry name" value="Beta-lactam-related"/>
</dbReference>
<dbReference type="RefSeq" id="WP_227576311.1">
    <property type="nucleotide sequence ID" value="NZ_CP101987.1"/>
</dbReference>
<organism evidence="4 5">
    <name type="scientific">Cellulomonas xiejunii</name>
    <dbReference type="NCBI Taxonomy" id="2968083"/>
    <lineage>
        <taxon>Bacteria</taxon>
        <taxon>Bacillati</taxon>
        <taxon>Actinomycetota</taxon>
        <taxon>Actinomycetes</taxon>
        <taxon>Micrococcales</taxon>
        <taxon>Cellulomonadaceae</taxon>
        <taxon>Cellulomonas</taxon>
    </lineage>
</organism>
<feature type="domain" description="Beta-lactamase-related" evidence="3">
    <location>
        <begin position="94"/>
        <end position="412"/>
    </location>
</feature>
<dbReference type="Proteomes" id="UP001316384">
    <property type="component" value="Chromosome"/>
</dbReference>
<keyword evidence="2" id="KW-0732">Signal</keyword>
<dbReference type="EMBL" id="CP101987">
    <property type="protein sequence ID" value="UUI70976.1"/>
    <property type="molecule type" value="Genomic_DNA"/>
</dbReference>
<keyword evidence="5" id="KW-1185">Reference proteome</keyword>
<accession>A0ABY5KND1</accession>
<dbReference type="Gene3D" id="3.40.710.10">
    <property type="entry name" value="DD-peptidase/beta-lactamase superfamily"/>
    <property type="match status" value="1"/>
</dbReference>
<dbReference type="InterPro" id="IPR006311">
    <property type="entry name" value="TAT_signal"/>
</dbReference>
<evidence type="ECO:0000259" key="3">
    <source>
        <dbReference type="Pfam" id="PF00144"/>
    </source>
</evidence>
<dbReference type="PROSITE" id="PS51318">
    <property type="entry name" value="TAT"/>
    <property type="match status" value="1"/>
</dbReference>
<dbReference type="PANTHER" id="PTHR46825">
    <property type="entry name" value="D-ALANYL-D-ALANINE-CARBOXYPEPTIDASE/ENDOPEPTIDASE AMPH"/>
    <property type="match status" value="1"/>
</dbReference>
<protein>
    <submittedName>
        <fullName evidence="4">Beta-lactamase family protein</fullName>
    </submittedName>
</protein>
<proteinExistence type="predicted"/>
<evidence type="ECO:0000313" key="4">
    <source>
        <dbReference type="EMBL" id="UUI70976.1"/>
    </source>
</evidence>
<evidence type="ECO:0000313" key="5">
    <source>
        <dbReference type="Proteomes" id="UP001316384"/>
    </source>
</evidence>
<evidence type="ECO:0000256" key="1">
    <source>
        <dbReference type="SAM" id="MobiDB-lite"/>
    </source>
</evidence>
<feature type="compositionally biased region" description="Low complexity" evidence="1">
    <location>
        <begin position="31"/>
        <end position="47"/>
    </location>
</feature>
<reference evidence="4 5" key="1">
    <citation type="submission" date="2022-07" db="EMBL/GenBank/DDBJ databases">
        <title>Novel species in genus cellulomonas.</title>
        <authorList>
            <person name="Ye L."/>
        </authorList>
    </citation>
    <scope>NUCLEOTIDE SEQUENCE [LARGE SCALE GENOMIC DNA]</scope>
    <source>
        <strain evidence="5">zg-B89</strain>
    </source>
</reference>
<feature type="region of interest" description="Disordered" evidence="1">
    <location>
        <begin position="31"/>
        <end position="54"/>
    </location>
</feature>
<dbReference type="SUPFAM" id="SSF56601">
    <property type="entry name" value="beta-lactamase/transpeptidase-like"/>
    <property type="match status" value="1"/>
</dbReference>
<gene>
    <name evidence="4" type="ORF">NP048_14415</name>
</gene>
<feature type="region of interest" description="Disordered" evidence="1">
    <location>
        <begin position="70"/>
        <end position="90"/>
    </location>
</feature>
<dbReference type="InterPro" id="IPR050491">
    <property type="entry name" value="AmpC-like"/>
</dbReference>
<evidence type="ECO:0000256" key="2">
    <source>
        <dbReference type="SAM" id="SignalP"/>
    </source>
</evidence>
<dbReference type="InterPro" id="IPR012338">
    <property type="entry name" value="Beta-lactam/transpept-like"/>
</dbReference>
<dbReference type="PANTHER" id="PTHR46825:SF7">
    <property type="entry name" value="D-ALANYL-D-ALANINE CARBOXYPEPTIDASE"/>
    <property type="match status" value="1"/>
</dbReference>